<evidence type="ECO:0000313" key="10">
    <source>
        <dbReference type="EMBL" id="CAI8007834.1"/>
    </source>
</evidence>
<reference evidence="10" key="1">
    <citation type="submission" date="2023-03" db="EMBL/GenBank/DDBJ databases">
        <authorList>
            <person name="Steffen K."/>
            <person name="Cardenas P."/>
        </authorList>
    </citation>
    <scope>NUCLEOTIDE SEQUENCE</scope>
</reference>
<dbReference type="PANTHER" id="PTHR43104:SF2">
    <property type="entry name" value="L-2-HYDROXYGLUTARATE DEHYDROGENASE, MITOCHONDRIAL"/>
    <property type="match status" value="1"/>
</dbReference>
<evidence type="ECO:0000256" key="2">
    <source>
        <dbReference type="ARBA" id="ARBA00022630"/>
    </source>
</evidence>
<comment type="similarity">
    <text evidence="6">Belongs to the L2HGDH family.</text>
</comment>
<evidence type="ECO:0000256" key="4">
    <source>
        <dbReference type="ARBA" id="ARBA00023002"/>
    </source>
</evidence>
<accession>A0AA35RAV4</accession>
<evidence type="ECO:0000256" key="8">
    <source>
        <dbReference type="ARBA" id="ARBA00041137"/>
    </source>
</evidence>
<dbReference type="PANTHER" id="PTHR43104">
    <property type="entry name" value="L-2-HYDROXYGLUTARATE DEHYDROGENASE, MITOCHONDRIAL"/>
    <property type="match status" value="1"/>
</dbReference>
<proteinExistence type="inferred from homology"/>
<dbReference type="Pfam" id="PF01266">
    <property type="entry name" value="DAO"/>
    <property type="match status" value="1"/>
</dbReference>
<feature type="domain" description="FAD dependent oxidoreductase" evidence="9">
    <location>
        <begin position="7"/>
        <end position="276"/>
    </location>
</feature>
<organism evidence="10 11">
    <name type="scientific">Geodia barretti</name>
    <name type="common">Barrett's horny sponge</name>
    <dbReference type="NCBI Taxonomy" id="519541"/>
    <lineage>
        <taxon>Eukaryota</taxon>
        <taxon>Metazoa</taxon>
        <taxon>Porifera</taxon>
        <taxon>Demospongiae</taxon>
        <taxon>Heteroscleromorpha</taxon>
        <taxon>Tetractinellida</taxon>
        <taxon>Astrophorina</taxon>
        <taxon>Geodiidae</taxon>
        <taxon>Geodia</taxon>
    </lineage>
</organism>
<sequence length="326" mass="35869">MNFQGYDIAVIGAGIIGLATAMRLAQEYPRYKIIVLEKDGEVAQHQTGHNSGVIHAGIYYAPGSQKANFCSTGGKLLRQFCDERGIEYEMCGKVIVAINDEEVPRLQDLYERGTANGAEGLEMVGKERLAELEPYAAGVQAIFSPNTGIIDFKEVSQAYATEFGENGGDLFLNTAVHGITRRDGQMYMETSRGEIAARHVINCAGLQADQVARMMGGEPGLRIIPFRGEYFSIRPERQYLVRSLIYPVPNPSLPFLGVHFTKRVTGSVEAGPNAVLAFAREGYTKTSFSLSDTLGTFTYPGFWKMSMSHWKSGWTNSTARCESRCS</sequence>
<name>A0AA35RAV4_GEOBA</name>
<dbReference type="EC" id="1.1.99.2" evidence="7"/>
<evidence type="ECO:0000256" key="3">
    <source>
        <dbReference type="ARBA" id="ARBA00022827"/>
    </source>
</evidence>
<keyword evidence="3" id="KW-0274">FAD</keyword>
<dbReference type="Gene3D" id="3.50.50.60">
    <property type="entry name" value="FAD/NAD(P)-binding domain"/>
    <property type="match status" value="1"/>
</dbReference>
<dbReference type="GO" id="GO:0047545">
    <property type="term" value="F:(S)-2-hydroxyglutarate dehydrogenase activity"/>
    <property type="evidence" value="ECO:0007669"/>
    <property type="project" value="UniProtKB-EC"/>
</dbReference>
<protein>
    <recommendedName>
        <fullName evidence="8">L-2-hydroxyglutarate dehydrogenase, mitochondrial</fullName>
        <ecNumber evidence="7">1.1.99.2</ecNumber>
    </recommendedName>
</protein>
<comment type="catalytic activity">
    <reaction evidence="5">
        <text>(S)-2-hydroxyglutarate + A = 2-oxoglutarate + AH2</text>
        <dbReference type="Rhea" id="RHEA:21252"/>
        <dbReference type="ChEBI" id="CHEBI:13193"/>
        <dbReference type="ChEBI" id="CHEBI:16782"/>
        <dbReference type="ChEBI" id="CHEBI:16810"/>
        <dbReference type="ChEBI" id="CHEBI:17499"/>
        <dbReference type="EC" id="1.1.99.2"/>
    </reaction>
</comment>
<keyword evidence="2" id="KW-0285">Flavoprotein</keyword>
<comment type="cofactor">
    <cofactor evidence="1">
        <name>FAD</name>
        <dbReference type="ChEBI" id="CHEBI:57692"/>
    </cofactor>
</comment>
<dbReference type="InterPro" id="IPR036188">
    <property type="entry name" value="FAD/NAD-bd_sf"/>
</dbReference>
<dbReference type="SUPFAM" id="SSF51905">
    <property type="entry name" value="FAD/NAD(P)-binding domain"/>
    <property type="match status" value="1"/>
</dbReference>
<dbReference type="InterPro" id="IPR006076">
    <property type="entry name" value="FAD-dep_OxRdtase"/>
</dbReference>
<evidence type="ECO:0000256" key="5">
    <source>
        <dbReference type="ARBA" id="ARBA00036066"/>
    </source>
</evidence>
<dbReference type="GO" id="GO:0005737">
    <property type="term" value="C:cytoplasm"/>
    <property type="evidence" value="ECO:0007669"/>
    <property type="project" value="TreeGrafter"/>
</dbReference>
<gene>
    <name evidence="10" type="ORF">GBAR_LOCUS5416</name>
</gene>
<evidence type="ECO:0000256" key="7">
    <source>
        <dbReference type="ARBA" id="ARBA00038878"/>
    </source>
</evidence>
<dbReference type="EMBL" id="CASHTH010000800">
    <property type="protein sequence ID" value="CAI8007834.1"/>
    <property type="molecule type" value="Genomic_DNA"/>
</dbReference>
<evidence type="ECO:0000259" key="9">
    <source>
        <dbReference type="Pfam" id="PF01266"/>
    </source>
</evidence>
<keyword evidence="4" id="KW-0560">Oxidoreductase</keyword>
<evidence type="ECO:0000256" key="6">
    <source>
        <dbReference type="ARBA" id="ARBA00037941"/>
    </source>
</evidence>
<dbReference type="Gene3D" id="3.30.9.10">
    <property type="entry name" value="D-Amino Acid Oxidase, subunit A, domain 2"/>
    <property type="match status" value="1"/>
</dbReference>
<evidence type="ECO:0000256" key="1">
    <source>
        <dbReference type="ARBA" id="ARBA00001974"/>
    </source>
</evidence>
<evidence type="ECO:0000313" key="11">
    <source>
        <dbReference type="Proteomes" id="UP001174909"/>
    </source>
</evidence>
<dbReference type="NCBIfam" id="NF008726">
    <property type="entry name" value="PRK11728.1"/>
    <property type="match status" value="1"/>
</dbReference>
<dbReference type="AlphaFoldDB" id="A0AA35RAV4"/>
<dbReference type="Proteomes" id="UP001174909">
    <property type="component" value="Unassembled WGS sequence"/>
</dbReference>
<comment type="caution">
    <text evidence="10">The sequence shown here is derived from an EMBL/GenBank/DDBJ whole genome shotgun (WGS) entry which is preliminary data.</text>
</comment>
<keyword evidence="11" id="KW-1185">Reference proteome</keyword>